<gene>
    <name evidence="2" type="ORF">KC19_12G083100</name>
</gene>
<evidence type="ECO:0008006" key="4">
    <source>
        <dbReference type="Google" id="ProtNLM"/>
    </source>
</evidence>
<feature type="chain" id="PRO_5035835648" description="Secreted protein" evidence="1">
    <location>
        <begin position="22"/>
        <end position="129"/>
    </location>
</feature>
<evidence type="ECO:0000313" key="2">
    <source>
        <dbReference type="EMBL" id="KAG0554333.1"/>
    </source>
</evidence>
<evidence type="ECO:0000313" key="3">
    <source>
        <dbReference type="Proteomes" id="UP000822688"/>
    </source>
</evidence>
<comment type="caution">
    <text evidence="2">The sequence shown here is derived from an EMBL/GenBank/DDBJ whole genome shotgun (WGS) entry which is preliminary data.</text>
</comment>
<dbReference type="AlphaFoldDB" id="A0A8T0G4Y7"/>
<keyword evidence="3" id="KW-1185">Reference proteome</keyword>
<evidence type="ECO:0000256" key="1">
    <source>
        <dbReference type="SAM" id="SignalP"/>
    </source>
</evidence>
<dbReference type="Proteomes" id="UP000822688">
    <property type="component" value="Chromosome 12"/>
</dbReference>
<sequence length="129" mass="14882">MLHIFYMFRTVFLLCYSRVCSISQISTLMLTRFQESTILDALILSLTNGQWYNCPCEGGVRCIANFQFDYELQLRSLTLFVRMDVEELCVGTVDSMLALIFLMLALADDACKLCSWWIVLAQHGEHVTY</sequence>
<name>A0A8T0G4Y7_CERPU</name>
<dbReference type="EMBL" id="CM026433">
    <property type="protein sequence ID" value="KAG0554333.1"/>
    <property type="molecule type" value="Genomic_DNA"/>
</dbReference>
<proteinExistence type="predicted"/>
<reference evidence="2" key="1">
    <citation type="submission" date="2020-06" db="EMBL/GenBank/DDBJ databases">
        <title>WGS assembly of Ceratodon purpureus strain R40.</title>
        <authorList>
            <person name="Carey S.B."/>
            <person name="Jenkins J."/>
            <person name="Shu S."/>
            <person name="Lovell J.T."/>
            <person name="Sreedasyam A."/>
            <person name="Maumus F."/>
            <person name="Tiley G.P."/>
            <person name="Fernandez-Pozo N."/>
            <person name="Barry K."/>
            <person name="Chen C."/>
            <person name="Wang M."/>
            <person name="Lipzen A."/>
            <person name="Daum C."/>
            <person name="Saski C.A."/>
            <person name="Payton A.C."/>
            <person name="Mcbreen J.C."/>
            <person name="Conrad R.E."/>
            <person name="Kollar L.M."/>
            <person name="Olsson S."/>
            <person name="Huttunen S."/>
            <person name="Landis J.B."/>
            <person name="Wickett N.J."/>
            <person name="Johnson M.G."/>
            <person name="Rensing S.A."/>
            <person name="Grimwood J."/>
            <person name="Schmutz J."/>
            <person name="Mcdaniel S.F."/>
        </authorList>
    </citation>
    <scope>NUCLEOTIDE SEQUENCE</scope>
    <source>
        <strain evidence="2">R40</strain>
    </source>
</reference>
<feature type="signal peptide" evidence="1">
    <location>
        <begin position="1"/>
        <end position="21"/>
    </location>
</feature>
<accession>A0A8T0G4Y7</accession>
<protein>
    <recommendedName>
        <fullName evidence="4">Secreted protein</fullName>
    </recommendedName>
</protein>
<keyword evidence="1" id="KW-0732">Signal</keyword>
<organism evidence="2 3">
    <name type="scientific">Ceratodon purpureus</name>
    <name type="common">Fire moss</name>
    <name type="synonym">Dicranum purpureum</name>
    <dbReference type="NCBI Taxonomy" id="3225"/>
    <lineage>
        <taxon>Eukaryota</taxon>
        <taxon>Viridiplantae</taxon>
        <taxon>Streptophyta</taxon>
        <taxon>Embryophyta</taxon>
        <taxon>Bryophyta</taxon>
        <taxon>Bryophytina</taxon>
        <taxon>Bryopsida</taxon>
        <taxon>Dicranidae</taxon>
        <taxon>Pseudoditrichales</taxon>
        <taxon>Ditrichaceae</taxon>
        <taxon>Ceratodon</taxon>
    </lineage>
</organism>